<accession>A0A437S5A0</accession>
<keyword evidence="2" id="KW-1185">Reference proteome</keyword>
<proteinExistence type="predicted"/>
<organism evidence="1 2">
    <name type="scientific">Anaerosphaera multitolerans</name>
    <dbReference type="NCBI Taxonomy" id="2487351"/>
    <lineage>
        <taxon>Bacteria</taxon>
        <taxon>Bacillati</taxon>
        <taxon>Bacillota</taxon>
        <taxon>Tissierellia</taxon>
        <taxon>Tissierellales</taxon>
        <taxon>Peptoniphilaceae</taxon>
        <taxon>Anaerosphaera</taxon>
    </lineage>
</organism>
<gene>
    <name evidence="1" type="ORF">EF514_08935</name>
</gene>
<protein>
    <submittedName>
        <fullName evidence="1">DUF1637 domain-containing protein</fullName>
    </submittedName>
</protein>
<evidence type="ECO:0000313" key="2">
    <source>
        <dbReference type="Proteomes" id="UP000288812"/>
    </source>
</evidence>
<dbReference type="Proteomes" id="UP000288812">
    <property type="component" value="Unassembled WGS sequence"/>
</dbReference>
<dbReference type="InterPro" id="IPR014710">
    <property type="entry name" value="RmlC-like_jellyroll"/>
</dbReference>
<dbReference type="InterPro" id="IPR011051">
    <property type="entry name" value="RmlC_Cupin_sf"/>
</dbReference>
<dbReference type="SUPFAM" id="SSF51182">
    <property type="entry name" value="RmlC-like cupins"/>
    <property type="match status" value="1"/>
</dbReference>
<reference evidence="1 2" key="1">
    <citation type="submission" date="2018-11" db="EMBL/GenBank/DDBJ databases">
        <title>Genome sequencing and assembly of Anaerosphaera sp. nov., GS7-6-2.</title>
        <authorList>
            <person name="Rettenmaier R."/>
            <person name="Liebl W."/>
            <person name="Zverlov V."/>
        </authorList>
    </citation>
    <scope>NUCLEOTIDE SEQUENCE [LARGE SCALE GENOMIC DNA]</scope>
    <source>
        <strain evidence="1 2">GS7-6-2</strain>
    </source>
</reference>
<sequence length="93" mass="10396">MVGKIKSGVGIIFDKTNYKVVRKSGVKGDVIPTHNHEGKEIVFIVMQGSAEVILNEEEKYNLNKFDVLNFDGVNTMSVKFIVDSEIVIILVKK</sequence>
<comment type="caution">
    <text evidence="1">The sequence shown here is derived from an EMBL/GenBank/DDBJ whole genome shotgun (WGS) entry which is preliminary data.</text>
</comment>
<dbReference type="Gene3D" id="2.60.120.10">
    <property type="entry name" value="Jelly Rolls"/>
    <property type="match status" value="1"/>
</dbReference>
<name>A0A437S5A0_9FIRM</name>
<dbReference type="OrthoDB" id="8613219at2"/>
<dbReference type="RefSeq" id="WP_127725094.1">
    <property type="nucleotide sequence ID" value="NZ_RLIH01000014.1"/>
</dbReference>
<dbReference type="AlphaFoldDB" id="A0A437S5A0"/>
<dbReference type="EMBL" id="RLIH01000014">
    <property type="protein sequence ID" value="RVU54189.1"/>
    <property type="molecule type" value="Genomic_DNA"/>
</dbReference>
<evidence type="ECO:0000313" key="1">
    <source>
        <dbReference type="EMBL" id="RVU54189.1"/>
    </source>
</evidence>